<evidence type="ECO:0000313" key="3">
    <source>
        <dbReference type="EMBL" id="ACZ86232.1"/>
    </source>
</evidence>
<accession>D2BDE3</accession>
<feature type="domain" description="ABM" evidence="2">
    <location>
        <begin position="99"/>
        <end position="189"/>
    </location>
</feature>
<dbReference type="STRING" id="479432.Sros_3293"/>
<feature type="transmembrane region" description="Helical" evidence="1">
    <location>
        <begin position="213"/>
        <end position="231"/>
    </location>
</feature>
<keyword evidence="1" id="KW-1133">Transmembrane helix</keyword>
<keyword evidence="3" id="KW-0503">Monooxygenase</keyword>
<dbReference type="Pfam" id="PF03992">
    <property type="entry name" value="ABM"/>
    <property type="match status" value="1"/>
</dbReference>
<dbReference type="PROSITE" id="PS51725">
    <property type="entry name" value="ABM"/>
    <property type="match status" value="2"/>
</dbReference>
<name>D2BDE3_STRRD</name>
<keyword evidence="1" id="KW-0472">Membrane</keyword>
<evidence type="ECO:0000313" key="4">
    <source>
        <dbReference type="Proteomes" id="UP000002029"/>
    </source>
</evidence>
<dbReference type="AlphaFoldDB" id="D2BDE3"/>
<keyword evidence="1" id="KW-0812">Transmembrane</keyword>
<sequence>MVISSKVREGHEGDYRRWQEKMHDAMRSSTGFEGAEVYPPAPGEQSTWVVVFRFSGIDGLTGWLNSELRGKLLDEVRPLLEEPAALEILAGETPPRDTVTVVVSHSVRPGRERDYLRWQDKTRKAQERFPGFLGYEGFEPVAGIQERWVVMFRFDTRDHLDGWLASDTRRKLLDEGRHYFLDYDVRTIRSAFSGWFGFGGETGQGPPPNWKQAMSVLLALYPTVMILNLTLSPALKAAHLPGYLALFIGNVVSVALLTWLLMPLVNRIFASWLLPGRAVSASTSVAGALVMVLCFALSVAAFGMITG</sequence>
<keyword evidence="3" id="KW-0560">Oxidoreductase</keyword>
<dbReference type="KEGG" id="sro:Sros_3293"/>
<dbReference type="InterPro" id="IPR011008">
    <property type="entry name" value="Dimeric_a/b-barrel"/>
</dbReference>
<dbReference type="InterPro" id="IPR038762">
    <property type="entry name" value="ABM_predict"/>
</dbReference>
<dbReference type="Gene3D" id="3.30.70.100">
    <property type="match status" value="2"/>
</dbReference>
<keyword evidence="4" id="KW-1185">Reference proteome</keyword>
<proteinExistence type="predicted"/>
<dbReference type="eggNOG" id="COG3224">
    <property type="taxonomic scope" value="Bacteria"/>
</dbReference>
<evidence type="ECO:0000256" key="1">
    <source>
        <dbReference type="SAM" id="Phobius"/>
    </source>
</evidence>
<evidence type="ECO:0000259" key="2">
    <source>
        <dbReference type="PROSITE" id="PS51725"/>
    </source>
</evidence>
<feature type="domain" description="ABM" evidence="2">
    <location>
        <begin position="1"/>
        <end position="88"/>
    </location>
</feature>
<feature type="transmembrane region" description="Helical" evidence="1">
    <location>
        <begin position="243"/>
        <end position="265"/>
    </location>
</feature>
<dbReference type="Proteomes" id="UP000002029">
    <property type="component" value="Chromosome"/>
</dbReference>
<dbReference type="EMBL" id="CP001814">
    <property type="protein sequence ID" value="ACZ86232.1"/>
    <property type="molecule type" value="Genomic_DNA"/>
</dbReference>
<reference evidence="3 4" key="1">
    <citation type="journal article" date="2010" name="Stand. Genomic Sci.">
        <title>Complete genome sequence of Streptosporangium roseum type strain (NI 9100).</title>
        <authorList>
            <person name="Nolan M."/>
            <person name="Sikorski J."/>
            <person name="Jando M."/>
            <person name="Lucas S."/>
            <person name="Lapidus A."/>
            <person name="Glavina Del Rio T."/>
            <person name="Chen F."/>
            <person name="Tice H."/>
            <person name="Pitluck S."/>
            <person name="Cheng J.F."/>
            <person name="Chertkov O."/>
            <person name="Sims D."/>
            <person name="Meincke L."/>
            <person name="Brettin T."/>
            <person name="Han C."/>
            <person name="Detter J.C."/>
            <person name="Bruce D."/>
            <person name="Goodwin L."/>
            <person name="Land M."/>
            <person name="Hauser L."/>
            <person name="Chang Y.J."/>
            <person name="Jeffries C.D."/>
            <person name="Ivanova N."/>
            <person name="Mavromatis K."/>
            <person name="Mikhailova N."/>
            <person name="Chen A."/>
            <person name="Palaniappan K."/>
            <person name="Chain P."/>
            <person name="Rohde M."/>
            <person name="Goker M."/>
            <person name="Bristow J."/>
            <person name="Eisen J.A."/>
            <person name="Markowitz V."/>
            <person name="Hugenholtz P."/>
            <person name="Kyrpides N.C."/>
            <person name="Klenk H.P."/>
        </authorList>
    </citation>
    <scope>NUCLEOTIDE SEQUENCE [LARGE SCALE GENOMIC DNA]</scope>
    <source>
        <strain evidence="4">ATCC 12428 / DSM 43021 / JCM 3005 / NI 9100</strain>
    </source>
</reference>
<dbReference type="PANTHER" id="PTHR40057:SF1">
    <property type="entry name" value="SLR1162 PROTEIN"/>
    <property type="match status" value="1"/>
</dbReference>
<gene>
    <name evidence="3" type="ordered locus">Sros_3293</name>
</gene>
<protein>
    <submittedName>
        <fullName evidence="3">Antibiotic biosynthesis monooxygenase</fullName>
    </submittedName>
</protein>
<dbReference type="SUPFAM" id="SSF54909">
    <property type="entry name" value="Dimeric alpha+beta barrel"/>
    <property type="match status" value="2"/>
</dbReference>
<dbReference type="PANTHER" id="PTHR40057">
    <property type="entry name" value="SLR1162 PROTEIN"/>
    <property type="match status" value="1"/>
</dbReference>
<feature type="transmembrane region" description="Helical" evidence="1">
    <location>
        <begin position="285"/>
        <end position="305"/>
    </location>
</feature>
<dbReference type="GO" id="GO:0004497">
    <property type="term" value="F:monooxygenase activity"/>
    <property type="evidence" value="ECO:0007669"/>
    <property type="project" value="UniProtKB-KW"/>
</dbReference>
<dbReference type="InterPro" id="IPR007138">
    <property type="entry name" value="ABM_dom"/>
</dbReference>
<organism evidence="3 4">
    <name type="scientific">Streptosporangium roseum (strain ATCC 12428 / DSM 43021 / JCM 3005 / KCTC 9067 / NCIMB 10171 / NRRL 2505 / NI 9100)</name>
    <dbReference type="NCBI Taxonomy" id="479432"/>
    <lineage>
        <taxon>Bacteria</taxon>
        <taxon>Bacillati</taxon>
        <taxon>Actinomycetota</taxon>
        <taxon>Actinomycetes</taxon>
        <taxon>Streptosporangiales</taxon>
        <taxon>Streptosporangiaceae</taxon>
        <taxon>Streptosporangium</taxon>
    </lineage>
</organism>
<dbReference type="HOGENOM" id="CLU_075307_1_0_11"/>